<dbReference type="Proteomes" id="UP001566132">
    <property type="component" value="Unassembled WGS sequence"/>
</dbReference>
<name>A0ABD1EAM5_HYPHA</name>
<evidence type="ECO:0000313" key="7">
    <source>
        <dbReference type="Proteomes" id="UP001566132"/>
    </source>
</evidence>
<feature type="transmembrane region" description="Helical" evidence="5">
    <location>
        <begin position="95"/>
        <end position="117"/>
    </location>
</feature>
<keyword evidence="3 5" id="KW-1133">Transmembrane helix</keyword>
<feature type="transmembrane region" description="Helical" evidence="5">
    <location>
        <begin position="239"/>
        <end position="263"/>
    </location>
</feature>
<keyword evidence="7" id="KW-1185">Reference proteome</keyword>
<dbReference type="PANTHER" id="PTHR19282">
    <property type="entry name" value="TETRASPANIN"/>
    <property type="match status" value="1"/>
</dbReference>
<gene>
    <name evidence="6" type="ORF">ABEB36_013404</name>
</gene>
<comment type="subcellular location">
    <subcellularLocation>
        <location evidence="1">Membrane</location>
        <topology evidence="1">Multi-pass membrane protein</topology>
    </subcellularLocation>
</comment>
<comment type="caution">
    <text evidence="6">The sequence shown here is derived from an EMBL/GenBank/DDBJ whole genome shotgun (WGS) entry which is preliminary data.</text>
</comment>
<keyword evidence="2 5" id="KW-0812">Transmembrane</keyword>
<evidence type="ECO:0000256" key="5">
    <source>
        <dbReference type="SAM" id="Phobius"/>
    </source>
</evidence>
<dbReference type="Gene3D" id="1.10.1450.10">
    <property type="entry name" value="Tetraspanin"/>
    <property type="match status" value="1"/>
</dbReference>
<sequence>MSGITLVGSKVILAVGNFFLLACGFTLVTGGMLILFDTERILLSKLLTAGPFSELAQPYLYYVAIGLALLGLILAAAGILGCWASCLHNYWLLSLYFFLVMIVLISECSIYAVAWLWPQCMGLGLDSEALVKNLQRNYGVSGQEQFTAAIDLAQSHFNCCGINTANEYDTSLWRLQGLGQPLAVPLTCCVLQNRQEYKAYLNPVPVNSSLCQALERNTHDTYRHVNGCQERIDFWYRQLYVAFLGVGLGVVLVEFTVLLSTVLTCTRVYHHNQESKENAQNQAQDLEGASTDYAFQRGTGAGQGGAYSNEIYAMTDSFRQNYKLLDKV</sequence>
<dbReference type="PRINTS" id="PR00259">
    <property type="entry name" value="TMFOUR"/>
</dbReference>
<dbReference type="InterPro" id="IPR018499">
    <property type="entry name" value="Tetraspanin/Peripherin"/>
</dbReference>
<reference evidence="6 7" key="1">
    <citation type="submission" date="2024-05" db="EMBL/GenBank/DDBJ databases">
        <title>Genetic variation in Jamaican populations of the coffee berry borer (Hypothenemus hampei).</title>
        <authorList>
            <person name="Errbii M."/>
            <person name="Myrie A."/>
        </authorList>
    </citation>
    <scope>NUCLEOTIDE SEQUENCE [LARGE SCALE GENOMIC DNA]</scope>
    <source>
        <strain evidence="6">JA-Hopewell-2020-01-JO</strain>
        <tissue evidence="6">Whole body</tissue>
    </source>
</reference>
<evidence type="ECO:0000256" key="1">
    <source>
        <dbReference type="ARBA" id="ARBA00004141"/>
    </source>
</evidence>
<accession>A0ABD1EAM5</accession>
<feature type="transmembrane region" description="Helical" evidence="5">
    <location>
        <begin position="12"/>
        <end position="36"/>
    </location>
</feature>
<evidence type="ECO:0000313" key="6">
    <source>
        <dbReference type="EMBL" id="KAL1490759.1"/>
    </source>
</evidence>
<dbReference type="SUPFAM" id="SSF48652">
    <property type="entry name" value="Tetraspanin"/>
    <property type="match status" value="1"/>
</dbReference>
<evidence type="ECO:0000256" key="2">
    <source>
        <dbReference type="ARBA" id="ARBA00022692"/>
    </source>
</evidence>
<proteinExistence type="predicted"/>
<keyword evidence="4 5" id="KW-0472">Membrane</keyword>
<organism evidence="6 7">
    <name type="scientific">Hypothenemus hampei</name>
    <name type="common">Coffee berry borer</name>
    <dbReference type="NCBI Taxonomy" id="57062"/>
    <lineage>
        <taxon>Eukaryota</taxon>
        <taxon>Metazoa</taxon>
        <taxon>Ecdysozoa</taxon>
        <taxon>Arthropoda</taxon>
        <taxon>Hexapoda</taxon>
        <taxon>Insecta</taxon>
        <taxon>Pterygota</taxon>
        <taxon>Neoptera</taxon>
        <taxon>Endopterygota</taxon>
        <taxon>Coleoptera</taxon>
        <taxon>Polyphaga</taxon>
        <taxon>Cucujiformia</taxon>
        <taxon>Curculionidae</taxon>
        <taxon>Scolytinae</taxon>
        <taxon>Hypothenemus</taxon>
    </lineage>
</organism>
<dbReference type="GO" id="GO:0016020">
    <property type="term" value="C:membrane"/>
    <property type="evidence" value="ECO:0007669"/>
    <property type="project" value="UniProtKB-SubCell"/>
</dbReference>
<dbReference type="Pfam" id="PF00335">
    <property type="entry name" value="Tetraspanin"/>
    <property type="match status" value="1"/>
</dbReference>
<evidence type="ECO:0008006" key="8">
    <source>
        <dbReference type="Google" id="ProtNLM"/>
    </source>
</evidence>
<dbReference type="EMBL" id="JBDJPC010000010">
    <property type="protein sequence ID" value="KAL1490759.1"/>
    <property type="molecule type" value="Genomic_DNA"/>
</dbReference>
<evidence type="ECO:0000256" key="3">
    <source>
        <dbReference type="ARBA" id="ARBA00022989"/>
    </source>
</evidence>
<dbReference type="PANTHER" id="PTHR19282:SF428">
    <property type="entry name" value="TETRASPANIN 68C, ISOFORM A"/>
    <property type="match status" value="1"/>
</dbReference>
<protein>
    <recommendedName>
        <fullName evidence="8">Tetraspanin</fullName>
    </recommendedName>
</protein>
<dbReference type="AlphaFoldDB" id="A0ABD1EAM5"/>
<feature type="transmembrane region" description="Helical" evidence="5">
    <location>
        <begin position="59"/>
        <end position="83"/>
    </location>
</feature>
<dbReference type="InterPro" id="IPR008952">
    <property type="entry name" value="Tetraspanin_EC2_sf"/>
</dbReference>
<evidence type="ECO:0000256" key="4">
    <source>
        <dbReference type="ARBA" id="ARBA00023136"/>
    </source>
</evidence>